<reference evidence="2 3" key="1">
    <citation type="submission" date="2016-10" db="EMBL/GenBank/DDBJ databases">
        <authorList>
            <person name="de Groot N.N."/>
        </authorList>
    </citation>
    <scope>NUCLEOTIDE SEQUENCE [LARGE SCALE GENOMIC DNA]</scope>
    <source>
        <strain evidence="3">KMM 9023,NRIC 0796,JCM 17311,KCTC 23692</strain>
    </source>
</reference>
<feature type="transmembrane region" description="Helical" evidence="1">
    <location>
        <begin position="58"/>
        <end position="80"/>
    </location>
</feature>
<proteinExistence type="predicted"/>
<keyword evidence="1" id="KW-1133">Transmembrane helix</keyword>
<accession>A0A1I6DFQ0</accession>
<evidence type="ECO:0000256" key="1">
    <source>
        <dbReference type="SAM" id="Phobius"/>
    </source>
</evidence>
<evidence type="ECO:0008006" key="4">
    <source>
        <dbReference type="Google" id="ProtNLM"/>
    </source>
</evidence>
<dbReference type="Proteomes" id="UP000199302">
    <property type="component" value="Unassembled WGS sequence"/>
</dbReference>
<protein>
    <recommendedName>
        <fullName evidence="4">DNA methyltransferase</fullName>
    </recommendedName>
</protein>
<keyword evidence="1" id="KW-0472">Membrane</keyword>
<keyword evidence="3" id="KW-1185">Reference proteome</keyword>
<dbReference type="EMBL" id="FOYI01000003">
    <property type="protein sequence ID" value="SFR04191.1"/>
    <property type="molecule type" value="Genomic_DNA"/>
</dbReference>
<gene>
    <name evidence="2" type="ORF">SAMN04515673_103133</name>
</gene>
<evidence type="ECO:0000313" key="2">
    <source>
        <dbReference type="EMBL" id="SFR04191.1"/>
    </source>
</evidence>
<organism evidence="2 3">
    <name type="scientific">Poseidonocella sedimentorum</name>
    <dbReference type="NCBI Taxonomy" id="871652"/>
    <lineage>
        <taxon>Bacteria</taxon>
        <taxon>Pseudomonadati</taxon>
        <taxon>Pseudomonadota</taxon>
        <taxon>Alphaproteobacteria</taxon>
        <taxon>Rhodobacterales</taxon>
        <taxon>Roseobacteraceae</taxon>
        <taxon>Poseidonocella</taxon>
    </lineage>
</organism>
<keyword evidence="1" id="KW-0812">Transmembrane</keyword>
<sequence>MGGAIGGFGGGKTLQHSDMGTIGNILAGAAGGLGGGQLLGGLLGGGAAMAGGLDLGALAGNFIGGGVSGLVVQVVVGMMVQKLRD</sequence>
<evidence type="ECO:0000313" key="3">
    <source>
        <dbReference type="Proteomes" id="UP000199302"/>
    </source>
</evidence>
<dbReference type="AlphaFoldDB" id="A0A1I6DFQ0"/>
<name>A0A1I6DFQ0_9RHOB</name>